<evidence type="ECO:0000313" key="3">
    <source>
        <dbReference type="Proteomes" id="UP000784294"/>
    </source>
</evidence>
<sequence length="89" mass="9382">MAEPSPTNLLEHSSTSLTSPTPADSGKVESTMLAGASAESSIASSGHAIIDISMSAEEMRSRLTNATRRRLAQSAIHSFAHRAALFEQL</sequence>
<feature type="compositionally biased region" description="Polar residues" evidence="1">
    <location>
        <begin position="1"/>
        <end position="22"/>
    </location>
</feature>
<keyword evidence="3" id="KW-1185">Reference proteome</keyword>
<protein>
    <submittedName>
        <fullName evidence="2">Uncharacterized protein</fullName>
    </submittedName>
</protein>
<accession>A0A3S5CUQ1</accession>
<proteinExistence type="predicted"/>
<dbReference type="EMBL" id="CAAALY010259130">
    <property type="protein sequence ID" value="VEL38828.1"/>
    <property type="molecule type" value="Genomic_DNA"/>
</dbReference>
<dbReference type="Proteomes" id="UP000784294">
    <property type="component" value="Unassembled WGS sequence"/>
</dbReference>
<feature type="region of interest" description="Disordered" evidence="1">
    <location>
        <begin position="1"/>
        <end position="28"/>
    </location>
</feature>
<evidence type="ECO:0000256" key="1">
    <source>
        <dbReference type="SAM" id="MobiDB-lite"/>
    </source>
</evidence>
<dbReference type="AlphaFoldDB" id="A0A3S5CUQ1"/>
<comment type="caution">
    <text evidence="2">The sequence shown here is derived from an EMBL/GenBank/DDBJ whole genome shotgun (WGS) entry which is preliminary data.</text>
</comment>
<reference evidence="2" key="1">
    <citation type="submission" date="2018-11" db="EMBL/GenBank/DDBJ databases">
        <authorList>
            <consortium name="Pathogen Informatics"/>
        </authorList>
    </citation>
    <scope>NUCLEOTIDE SEQUENCE</scope>
</reference>
<evidence type="ECO:0000313" key="2">
    <source>
        <dbReference type="EMBL" id="VEL38828.1"/>
    </source>
</evidence>
<organism evidence="2 3">
    <name type="scientific">Protopolystoma xenopodis</name>
    <dbReference type="NCBI Taxonomy" id="117903"/>
    <lineage>
        <taxon>Eukaryota</taxon>
        <taxon>Metazoa</taxon>
        <taxon>Spiralia</taxon>
        <taxon>Lophotrochozoa</taxon>
        <taxon>Platyhelminthes</taxon>
        <taxon>Monogenea</taxon>
        <taxon>Polyopisthocotylea</taxon>
        <taxon>Polystomatidea</taxon>
        <taxon>Polystomatidae</taxon>
        <taxon>Protopolystoma</taxon>
    </lineage>
</organism>
<name>A0A3S5CUQ1_9PLAT</name>
<gene>
    <name evidence="2" type="ORF">PXEA_LOCUS32268</name>
</gene>